<evidence type="ECO:0000256" key="1">
    <source>
        <dbReference type="SAM" id="Phobius"/>
    </source>
</evidence>
<dbReference type="EMBL" id="CP127294">
    <property type="protein sequence ID" value="WIX79319.1"/>
    <property type="molecule type" value="Genomic_DNA"/>
</dbReference>
<feature type="transmembrane region" description="Helical" evidence="1">
    <location>
        <begin position="114"/>
        <end position="132"/>
    </location>
</feature>
<evidence type="ECO:0000313" key="2">
    <source>
        <dbReference type="EMBL" id="WIX79319.1"/>
    </source>
</evidence>
<evidence type="ECO:0000313" key="3">
    <source>
        <dbReference type="Proteomes" id="UP001236014"/>
    </source>
</evidence>
<name>A0A9Y2IG52_9PSEU</name>
<dbReference type="Proteomes" id="UP001236014">
    <property type="component" value="Chromosome"/>
</dbReference>
<sequence length="142" mass="15371">MKPVTASREDLEHPRSVSAFRTARLLVATYLTISLLTVVAVVLLRNNAAMVTDAVWVRSVIVAASGLLTLSFTVRAARGSRRAFLRLRLTTGIMLVAIVVIASLPGAFPVWLRIEQAVCGLVLLGVVLIVNGRHLRSLFARA</sequence>
<feature type="transmembrane region" description="Helical" evidence="1">
    <location>
        <begin position="56"/>
        <end position="77"/>
    </location>
</feature>
<proteinExistence type="predicted"/>
<dbReference type="AlphaFoldDB" id="A0A9Y2IG52"/>
<protein>
    <submittedName>
        <fullName evidence="2">Uncharacterized protein</fullName>
    </submittedName>
</protein>
<reference evidence="2 3" key="1">
    <citation type="submission" date="2023-06" db="EMBL/GenBank/DDBJ databases">
        <authorList>
            <person name="Oyuntsetseg B."/>
            <person name="Kim S.B."/>
        </authorList>
    </citation>
    <scope>NUCLEOTIDE SEQUENCE [LARGE SCALE GENOMIC DNA]</scope>
    <source>
        <strain evidence="2 3">2-15</strain>
    </source>
</reference>
<keyword evidence="1" id="KW-0472">Membrane</keyword>
<accession>A0A9Y2IG52</accession>
<keyword evidence="1" id="KW-1133">Transmembrane helix</keyword>
<feature type="transmembrane region" description="Helical" evidence="1">
    <location>
        <begin position="25"/>
        <end position="44"/>
    </location>
</feature>
<dbReference type="KEGG" id="acab:QRX50_00425"/>
<keyword evidence="3" id="KW-1185">Reference proteome</keyword>
<dbReference type="RefSeq" id="WP_285970008.1">
    <property type="nucleotide sequence ID" value="NZ_CP127294.1"/>
</dbReference>
<feature type="transmembrane region" description="Helical" evidence="1">
    <location>
        <begin position="89"/>
        <end position="108"/>
    </location>
</feature>
<keyword evidence="1" id="KW-0812">Transmembrane</keyword>
<organism evidence="2 3">
    <name type="scientific">Amycolatopsis carbonis</name>
    <dbReference type="NCBI Taxonomy" id="715471"/>
    <lineage>
        <taxon>Bacteria</taxon>
        <taxon>Bacillati</taxon>
        <taxon>Actinomycetota</taxon>
        <taxon>Actinomycetes</taxon>
        <taxon>Pseudonocardiales</taxon>
        <taxon>Pseudonocardiaceae</taxon>
        <taxon>Amycolatopsis</taxon>
    </lineage>
</organism>
<gene>
    <name evidence="2" type="ORF">QRX50_00425</name>
</gene>